<comment type="caution">
    <text evidence="1">The sequence shown here is derived from an EMBL/GenBank/DDBJ whole genome shotgun (WGS) entry which is preliminary data.</text>
</comment>
<organism evidence="1 2">
    <name type="scientific">Rotaria sordida</name>
    <dbReference type="NCBI Taxonomy" id="392033"/>
    <lineage>
        <taxon>Eukaryota</taxon>
        <taxon>Metazoa</taxon>
        <taxon>Spiralia</taxon>
        <taxon>Gnathifera</taxon>
        <taxon>Rotifera</taxon>
        <taxon>Eurotatoria</taxon>
        <taxon>Bdelloidea</taxon>
        <taxon>Philodinida</taxon>
        <taxon>Philodinidae</taxon>
        <taxon>Rotaria</taxon>
    </lineage>
</organism>
<proteinExistence type="predicted"/>
<name>A0A819TTG7_9BILA</name>
<dbReference type="Proteomes" id="UP000663823">
    <property type="component" value="Unassembled WGS sequence"/>
</dbReference>
<evidence type="ECO:0000313" key="2">
    <source>
        <dbReference type="Proteomes" id="UP000663823"/>
    </source>
</evidence>
<accession>A0A819TTG7</accession>
<sequence length="170" mass="19324">MVLIIKGRILPILDVRVFSFGTKNVKPNIQEFDSYLELEKFVRNSADPIVISGVTLFFSFPWIGNVGHTLFDGLYPAYAAIIPFPPRHLYPFRLLCAIDECQTCRDEDIFNRFAGLGIIKQYILNDMSNGSWFVFDEFVMGGGMMCQRCTQPNLQLPGGVELDGSRLFRN</sequence>
<feature type="non-terminal residue" evidence="1">
    <location>
        <position position="170"/>
    </location>
</feature>
<gene>
    <name evidence="1" type="ORF">OTI717_LOCUS32600</name>
</gene>
<reference evidence="1" key="1">
    <citation type="submission" date="2021-02" db="EMBL/GenBank/DDBJ databases">
        <authorList>
            <person name="Nowell W R."/>
        </authorList>
    </citation>
    <scope>NUCLEOTIDE SEQUENCE</scope>
</reference>
<dbReference type="AlphaFoldDB" id="A0A819TTG7"/>
<dbReference type="EMBL" id="CAJOAX010010136">
    <property type="protein sequence ID" value="CAF4069724.1"/>
    <property type="molecule type" value="Genomic_DNA"/>
</dbReference>
<protein>
    <submittedName>
        <fullName evidence="1">Uncharacterized protein</fullName>
    </submittedName>
</protein>
<evidence type="ECO:0000313" key="1">
    <source>
        <dbReference type="EMBL" id="CAF4069724.1"/>
    </source>
</evidence>